<evidence type="ECO:0000256" key="4">
    <source>
        <dbReference type="ARBA" id="ARBA00005432"/>
    </source>
</evidence>
<evidence type="ECO:0000256" key="13">
    <source>
        <dbReference type="SAM" id="Phobius"/>
    </source>
</evidence>
<keyword evidence="7 13" id="KW-0812">Transmembrane</keyword>
<evidence type="ECO:0000256" key="6">
    <source>
        <dbReference type="ARBA" id="ARBA00022679"/>
    </source>
</evidence>
<evidence type="ECO:0000256" key="9">
    <source>
        <dbReference type="ARBA" id="ARBA00022842"/>
    </source>
</evidence>
<keyword evidence="15" id="KW-1185">Reference proteome</keyword>
<name>A0A165II33_XYLHT</name>
<dbReference type="InterPro" id="IPR036424">
    <property type="entry name" value="UPP_synth-like_sf"/>
</dbReference>
<dbReference type="OrthoDB" id="19639at2759"/>
<comment type="catalytic activity">
    <reaction evidence="12">
        <text>n isopentenyl diphosphate + (2E,6E)-farnesyl diphosphate = a di-trans,poly-cis-polyprenyl diphosphate + n diphosphate</text>
        <dbReference type="Rhea" id="RHEA:53008"/>
        <dbReference type="Rhea" id="RHEA-COMP:19494"/>
        <dbReference type="ChEBI" id="CHEBI:33019"/>
        <dbReference type="ChEBI" id="CHEBI:128769"/>
        <dbReference type="ChEBI" id="CHEBI:136960"/>
        <dbReference type="ChEBI" id="CHEBI:175763"/>
        <dbReference type="EC" id="2.5.1.87"/>
    </reaction>
</comment>
<keyword evidence="10 13" id="KW-1133">Transmembrane helix</keyword>
<comment type="cofactor">
    <cofactor evidence="1">
        <name>Mg(2+)</name>
        <dbReference type="ChEBI" id="CHEBI:18420"/>
    </cofactor>
</comment>
<organism evidence="14 15">
    <name type="scientific">Xylona heveae (strain CBS 132557 / TC161)</name>
    <dbReference type="NCBI Taxonomy" id="1328760"/>
    <lineage>
        <taxon>Eukaryota</taxon>
        <taxon>Fungi</taxon>
        <taxon>Dikarya</taxon>
        <taxon>Ascomycota</taxon>
        <taxon>Pezizomycotina</taxon>
        <taxon>Xylonomycetes</taxon>
        <taxon>Xylonales</taxon>
        <taxon>Xylonaceae</taxon>
        <taxon>Xylona</taxon>
    </lineage>
</organism>
<evidence type="ECO:0000256" key="2">
    <source>
        <dbReference type="ARBA" id="ARBA00004586"/>
    </source>
</evidence>
<dbReference type="SUPFAM" id="SSF64005">
    <property type="entry name" value="Undecaprenyl diphosphate synthase"/>
    <property type="match status" value="1"/>
</dbReference>
<dbReference type="UniPathway" id="UPA00378"/>
<evidence type="ECO:0000256" key="8">
    <source>
        <dbReference type="ARBA" id="ARBA00022824"/>
    </source>
</evidence>
<feature type="transmembrane region" description="Helical" evidence="13">
    <location>
        <begin position="57"/>
        <end position="77"/>
    </location>
</feature>
<dbReference type="GO" id="GO:0045547">
    <property type="term" value="F:ditrans,polycis-polyprenyl diphosphate synthase [(2E,6E)-farnesyl diphosphate specific] activity"/>
    <property type="evidence" value="ECO:0007669"/>
    <property type="project" value="UniProtKB-EC"/>
</dbReference>
<dbReference type="PANTHER" id="PTHR21528">
    <property type="entry name" value="DEHYDRODOLICHYL DIPHOSPHATE SYNTHASE COMPLEX SUBUNIT NUS1"/>
    <property type="match status" value="1"/>
</dbReference>
<evidence type="ECO:0000313" key="15">
    <source>
        <dbReference type="Proteomes" id="UP000076632"/>
    </source>
</evidence>
<evidence type="ECO:0000256" key="7">
    <source>
        <dbReference type="ARBA" id="ARBA00022692"/>
    </source>
</evidence>
<evidence type="ECO:0000256" key="1">
    <source>
        <dbReference type="ARBA" id="ARBA00001946"/>
    </source>
</evidence>
<dbReference type="EMBL" id="KV407455">
    <property type="protein sequence ID" value="KZF24932.1"/>
    <property type="molecule type" value="Genomic_DNA"/>
</dbReference>
<dbReference type="OMA" id="AWSSCAG"/>
<dbReference type="STRING" id="1328760.A0A165II33"/>
<sequence length="330" mass="37834">MVGVRETEIYRRDARREGSPLTAKQREELLRPYLPSPPPQANTVSRKQRGARAVSEFFRIQLYVLVYTLIHTFFGLYMRLRQWYHAVLYRIFAVLYYHHRTPQLIQKDVKGLSRLPEHLSVILEYNPEEKGGEGLEQLIEEIAEIAAWSACAGIPLLSVYEKTGILKSYIPTTHRAIAKRLQAYFGTRRPSLQLRAPHLPAFLNGDLVDESHSDSNQDGPGHLSVLLLSAEDGRSTMVDLTKTLTEMSQRSKLSPNDISVDLVDVEIRESTMAEPDLLILFGPDVELQGYPPWQIRLTEIFHVPDNTGVEYQIFLRALYRFGKAQMRFGR</sequence>
<dbReference type="EC" id="2.5.1.87" evidence="5"/>
<evidence type="ECO:0000256" key="3">
    <source>
        <dbReference type="ARBA" id="ARBA00004922"/>
    </source>
</evidence>
<gene>
    <name evidence="14" type="ORF">L228DRAFT_243683</name>
</gene>
<comment type="pathway">
    <text evidence="3">Protein modification; protein glycosylation.</text>
</comment>
<protein>
    <recommendedName>
        <fullName evidence="5">ditrans,polycis-polyprenyl diphosphate synthase [(2E,6E)-farnesyldiphosphate specific]</fullName>
        <ecNumber evidence="5">2.5.1.87</ecNumber>
    </recommendedName>
</protein>
<keyword evidence="9" id="KW-0460">Magnesium</keyword>
<dbReference type="RefSeq" id="XP_018190487.1">
    <property type="nucleotide sequence ID" value="XM_018331744.1"/>
</dbReference>
<dbReference type="GO" id="GO:0005789">
    <property type="term" value="C:endoplasmic reticulum membrane"/>
    <property type="evidence" value="ECO:0007669"/>
    <property type="project" value="UniProtKB-SubCell"/>
</dbReference>
<dbReference type="Gene3D" id="3.40.1180.10">
    <property type="entry name" value="Decaprenyl diphosphate synthase-like"/>
    <property type="match status" value="1"/>
</dbReference>
<proteinExistence type="inferred from homology"/>
<reference evidence="14 15" key="1">
    <citation type="journal article" date="2016" name="Fungal Biol.">
        <title>The genome of Xylona heveae provides a window into fungal endophytism.</title>
        <authorList>
            <person name="Gazis R."/>
            <person name="Kuo A."/>
            <person name="Riley R."/>
            <person name="LaButti K."/>
            <person name="Lipzen A."/>
            <person name="Lin J."/>
            <person name="Amirebrahimi M."/>
            <person name="Hesse C.N."/>
            <person name="Spatafora J.W."/>
            <person name="Henrissat B."/>
            <person name="Hainaut M."/>
            <person name="Grigoriev I.V."/>
            <person name="Hibbett D.S."/>
        </authorList>
    </citation>
    <scope>NUCLEOTIDE SEQUENCE [LARGE SCALE GENOMIC DNA]</scope>
    <source>
        <strain evidence="14 15">TC161</strain>
    </source>
</reference>
<dbReference type="GO" id="GO:1904423">
    <property type="term" value="C:dehydrodolichyl diphosphate synthase complex"/>
    <property type="evidence" value="ECO:0007669"/>
    <property type="project" value="InterPro"/>
</dbReference>
<keyword evidence="6" id="KW-0808">Transferase</keyword>
<dbReference type="InParanoid" id="A0A165II33"/>
<keyword evidence="11 13" id="KW-0472">Membrane</keyword>
<dbReference type="FunCoup" id="A0A165II33">
    <property type="interactions" value="269"/>
</dbReference>
<dbReference type="AlphaFoldDB" id="A0A165II33"/>
<dbReference type="PANTHER" id="PTHR21528:SF0">
    <property type="entry name" value="DEHYDRODOLICHYL DIPHOSPHATE SYNTHASE COMPLEX SUBUNIT NUS1"/>
    <property type="match status" value="1"/>
</dbReference>
<dbReference type="InterPro" id="IPR038887">
    <property type="entry name" value="Nus1/NgBR"/>
</dbReference>
<evidence type="ECO:0000256" key="12">
    <source>
        <dbReference type="ARBA" id="ARBA00047353"/>
    </source>
</evidence>
<comment type="subcellular location">
    <subcellularLocation>
        <location evidence="2">Endoplasmic reticulum membrane</location>
    </subcellularLocation>
</comment>
<keyword evidence="8" id="KW-0256">Endoplasmic reticulum</keyword>
<dbReference type="GeneID" id="28896881"/>
<evidence type="ECO:0000313" key="14">
    <source>
        <dbReference type="EMBL" id="KZF24932.1"/>
    </source>
</evidence>
<accession>A0A165II33</accession>
<dbReference type="Proteomes" id="UP000076632">
    <property type="component" value="Unassembled WGS sequence"/>
</dbReference>
<evidence type="ECO:0000256" key="10">
    <source>
        <dbReference type="ARBA" id="ARBA00022989"/>
    </source>
</evidence>
<evidence type="ECO:0000256" key="5">
    <source>
        <dbReference type="ARBA" id="ARBA00012596"/>
    </source>
</evidence>
<evidence type="ECO:0000256" key="11">
    <source>
        <dbReference type="ARBA" id="ARBA00023136"/>
    </source>
</evidence>
<comment type="similarity">
    <text evidence="4">Belongs to the UPP synthase family.</text>
</comment>